<dbReference type="CDD" id="cd01670">
    <property type="entry name" value="Death"/>
    <property type="match status" value="2"/>
</dbReference>
<dbReference type="PANTHER" id="PTHR10454:SF248">
    <property type="entry name" value="CASPASE-8-LIKE"/>
    <property type="match status" value="1"/>
</dbReference>
<evidence type="ECO:0000256" key="2">
    <source>
        <dbReference type="ARBA" id="ARBA00004514"/>
    </source>
</evidence>
<dbReference type="PROSITE" id="PS50017">
    <property type="entry name" value="DEATH_DOMAIN"/>
    <property type="match status" value="2"/>
</dbReference>
<dbReference type="Pfam" id="PF20706">
    <property type="entry name" value="GT4-conflict"/>
    <property type="match status" value="1"/>
</dbReference>
<organism evidence="11 12">
    <name type="scientific">Branchiostoma floridae</name>
    <name type="common">Florida lancelet</name>
    <name type="synonym">Amphioxus</name>
    <dbReference type="NCBI Taxonomy" id="7739"/>
    <lineage>
        <taxon>Eukaryota</taxon>
        <taxon>Metazoa</taxon>
        <taxon>Chordata</taxon>
        <taxon>Cephalochordata</taxon>
        <taxon>Leptocardii</taxon>
        <taxon>Amphioxiformes</taxon>
        <taxon>Branchiostomatidae</taxon>
        <taxon>Branchiostoma</taxon>
    </lineage>
</organism>
<dbReference type="RefSeq" id="XP_035664543.1">
    <property type="nucleotide sequence ID" value="XM_035808650.1"/>
</dbReference>
<dbReference type="GO" id="GO:0007165">
    <property type="term" value="P:signal transduction"/>
    <property type="evidence" value="ECO:0007669"/>
    <property type="project" value="InterPro"/>
</dbReference>
<dbReference type="SUPFAM" id="SSF48403">
    <property type="entry name" value="Ankyrin repeat"/>
    <property type="match status" value="1"/>
</dbReference>
<dbReference type="GO" id="GO:0006508">
    <property type="term" value="P:proteolysis"/>
    <property type="evidence" value="ECO:0007669"/>
    <property type="project" value="InterPro"/>
</dbReference>
<dbReference type="KEGG" id="bfo:118408036"/>
<dbReference type="InterPro" id="IPR000488">
    <property type="entry name" value="Death_dom"/>
</dbReference>
<evidence type="ECO:0000256" key="5">
    <source>
        <dbReference type="ARBA" id="ARBA00022741"/>
    </source>
</evidence>
<dbReference type="InterPro" id="IPR011029">
    <property type="entry name" value="DEATH-like_dom_sf"/>
</dbReference>
<dbReference type="GeneID" id="118408036"/>
<dbReference type="GO" id="GO:0005829">
    <property type="term" value="C:cytosol"/>
    <property type="evidence" value="ECO:0007669"/>
    <property type="project" value="UniProtKB-SubCell"/>
</dbReference>
<dbReference type="OMA" id="FDTHERY"/>
<dbReference type="Pfam" id="PF00531">
    <property type="entry name" value="Death"/>
    <property type="match status" value="2"/>
</dbReference>
<dbReference type="PROSITE" id="PS51830">
    <property type="entry name" value="FIIND"/>
    <property type="match status" value="1"/>
</dbReference>
<dbReference type="PROSITE" id="PS50297">
    <property type="entry name" value="ANK_REP_REGION"/>
    <property type="match status" value="1"/>
</dbReference>
<dbReference type="FunFam" id="3.40.50.2000:FF:000190">
    <property type="entry name" value="Uncharacterized protein"/>
    <property type="match status" value="1"/>
</dbReference>
<dbReference type="InterPro" id="IPR002110">
    <property type="entry name" value="Ankyrin_rpt"/>
</dbReference>
<evidence type="ECO:0000259" key="9">
    <source>
        <dbReference type="PROSITE" id="PS51424"/>
    </source>
</evidence>
<evidence type="ECO:0000256" key="7">
    <source>
        <dbReference type="SAM" id="MobiDB-lite"/>
    </source>
</evidence>
<feature type="domain" description="Death" evidence="8">
    <location>
        <begin position="893"/>
        <end position="973"/>
    </location>
</feature>
<keyword evidence="6" id="KW-0040">ANK repeat</keyword>
<dbReference type="InterPro" id="IPR002398">
    <property type="entry name" value="Pept_C14"/>
</dbReference>
<evidence type="ECO:0000313" key="12">
    <source>
        <dbReference type="RefSeq" id="XP_035664543.1"/>
    </source>
</evidence>
<feature type="repeat" description="ANK" evidence="6">
    <location>
        <begin position="24"/>
        <end position="56"/>
    </location>
</feature>
<proteinExistence type="predicted"/>
<dbReference type="PROSITE" id="PS51424">
    <property type="entry name" value="ROC"/>
    <property type="match status" value="1"/>
</dbReference>
<dbReference type="Gene3D" id="1.25.40.20">
    <property type="entry name" value="Ankyrin repeat-containing domain"/>
    <property type="match status" value="1"/>
</dbReference>
<dbReference type="Pfam" id="PF12796">
    <property type="entry name" value="Ank_2"/>
    <property type="match status" value="1"/>
</dbReference>
<comment type="cofactor">
    <cofactor evidence="1">
        <name>Mg(2+)</name>
        <dbReference type="ChEBI" id="CHEBI:18420"/>
    </cofactor>
</comment>
<dbReference type="GO" id="GO:0043525">
    <property type="term" value="P:positive regulation of neuron apoptotic process"/>
    <property type="evidence" value="ECO:0000318"/>
    <property type="project" value="GO_Central"/>
</dbReference>
<dbReference type="Gene3D" id="1.10.533.10">
    <property type="entry name" value="Death Domain, Fas"/>
    <property type="match status" value="2"/>
</dbReference>
<dbReference type="InterPro" id="IPR020859">
    <property type="entry name" value="ROC"/>
</dbReference>
<dbReference type="SMART" id="SM00005">
    <property type="entry name" value="DEATH"/>
    <property type="match status" value="2"/>
</dbReference>
<dbReference type="CDD" id="cd03801">
    <property type="entry name" value="GT4_PimA-like"/>
    <property type="match status" value="1"/>
</dbReference>
<feature type="domain" description="Death" evidence="8">
    <location>
        <begin position="94"/>
        <end position="170"/>
    </location>
</feature>
<protein>
    <submittedName>
        <fullName evidence="12">Uncharacterized protein LOC118408036</fullName>
    </submittedName>
</protein>
<dbReference type="PROSITE" id="PS50088">
    <property type="entry name" value="ANK_REPEAT"/>
    <property type="match status" value="2"/>
</dbReference>
<dbReference type="GO" id="GO:0005737">
    <property type="term" value="C:cytoplasm"/>
    <property type="evidence" value="ECO:0000318"/>
    <property type="project" value="GO_Central"/>
</dbReference>
<dbReference type="InterPro" id="IPR036770">
    <property type="entry name" value="Ankyrin_rpt-contain_sf"/>
</dbReference>
<dbReference type="Gene3D" id="3.40.50.300">
    <property type="entry name" value="P-loop containing nucleotide triphosphate hydrolases"/>
    <property type="match status" value="1"/>
</dbReference>
<feature type="repeat" description="ANK" evidence="6">
    <location>
        <begin position="1"/>
        <end position="23"/>
    </location>
</feature>
<dbReference type="InterPro" id="IPR036388">
    <property type="entry name" value="WH-like_DNA-bd_sf"/>
</dbReference>
<accession>A0A9J7KL78</accession>
<feature type="compositionally biased region" description="Polar residues" evidence="7">
    <location>
        <begin position="1491"/>
        <end position="1524"/>
    </location>
</feature>
<evidence type="ECO:0000313" key="11">
    <source>
        <dbReference type="Proteomes" id="UP000001554"/>
    </source>
</evidence>
<dbReference type="SUPFAM" id="SSF53756">
    <property type="entry name" value="UDP-Glycosyltransferase/glycogen phosphorylase"/>
    <property type="match status" value="1"/>
</dbReference>
<dbReference type="GO" id="GO:0006915">
    <property type="term" value="P:apoptotic process"/>
    <property type="evidence" value="ECO:0000318"/>
    <property type="project" value="GO_Central"/>
</dbReference>
<evidence type="ECO:0000256" key="6">
    <source>
        <dbReference type="PROSITE-ProRule" id="PRU00023"/>
    </source>
</evidence>
<feature type="domain" description="Roc" evidence="9">
    <location>
        <begin position="309"/>
        <end position="542"/>
    </location>
</feature>
<dbReference type="InterPro" id="IPR027417">
    <property type="entry name" value="P-loop_NTPase"/>
</dbReference>
<dbReference type="Proteomes" id="UP000001554">
    <property type="component" value="Unplaced"/>
</dbReference>
<dbReference type="GO" id="GO:0000166">
    <property type="term" value="F:nucleotide binding"/>
    <property type="evidence" value="ECO:0007669"/>
    <property type="project" value="UniProtKB-KW"/>
</dbReference>
<dbReference type="Pfam" id="PF13553">
    <property type="entry name" value="FIIND"/>
    <property type="match status" value="2"/>
</dbReference>
<name>A0A9J7KL78_BRAFL</name>
<keyword evidence="5" id="KW-0547">Nucleotide-binding</keyword>
<sequence length="1975" mass="220802">MKGRTETAQVLLTAGADPNARDENGNTPLHAAANGDNLLCVLELLKAGADSSIRNNGGETAERVSGQASQLFVSKVFQQYKDITPHIPLLTERVGLRWRDLAGRLGFSTDDIDGIVAGVRNHDDQSCCTAMLGQWQQRREGEGILKLQVMEGILSDMGLEDIVHVIHERQDRLVAGLEALVKTQEFITDNMDKDTIVRFTEMRGRSVKQASSSELLMNDLVEYIKTPEDYGYLLQLLEESGQHYLSKEIKTFEPKTSHKEPKVVPLKRRPHHRATVEADESTAKETSTVIIVAPSSTMEQSGSSNSAQIVSSKQRVKLMFVGQTGSGKTSLCLTMIGGEAHTEDVLDRTIGVDIRSYIDQIHGVEYKIYDFGGHDVYHYTHRFFLTHLGLYLLCVDLPGYRSGEFQERVGKWMTSIASHVTKPSLIVVGTKSDEGDAMENIALLERDIKSAETAVRQALEKEIGRCQETLDSREQGLGLRGKDDHFVGLSREEVLDKQTSLQKLLDGRPENLVDVHIVPVSSKRNEGIDVLRAKMTEIVQERIGVSSSRQLPQSWSDFDNLIKQETSKPYLDLNECKRRGNDVGMDITDVLNALEYLHVTGEILFYRHIRGMEDKVFQDPSIILKLFKQLFRHDMAQHLQKAEKLMPTDRQLFLEEGVVSEEFVDAVLPKEAESFQLLLPLMKHFGLCFNRTVTMMANLPIANEDDIAAHWSDTVQEGTKEVKLTMKSLDVNSGHPVGLGESLACRTVLMSEEGRRLVKRNAVINKMGKMDVMYRRLINEEEKRTQQVRTSDKIVDEIYLRADNKEAWRGMKELVKKIKPCLEEYQARLSEDRVTVTGDKKVESIPLEALHKHTGEDLDRIFLGEWAESARQPGVSDSDKMNKYMIDNSLYDLSSKVGQSWRRLATDLGLTRMEIDQIEENRGLTSNTQRAFQVLKQWRKKSAHGPLHYLPQLMGALKNMEEPSLAGDVTAILQEYRHNLPQVTVNPEEHMDIQGVFKWSLPHEGRFYCQKSDLHVITPYPLYVTSVSWSAEPWRYRSDWVPVGPLVHFQFRSDDATEPVEIDFHHIVELADNDMMVACWNDDDEHELLPVEQVKPGHVTALLRKDARVGPVGSRSAVCAALNIGVYMFAFDTHERYGPPHDLKALEEKLATMEQPDLSKAVRRMFMDHISSMDEMDVQPDVATDQEGNTKFCVKLPCKGKYICKDTDIGIVTSCPMTMTYQTEPQPDQWEHQEDWMPVGPVFNIQSDVPEDGPVELLLPHILDLSDYNITDIPEEEAKVVHIADKKEELLPCVITPTHSIFRRCKGTWVFSAVKRALGLEAPRKGLFAMFKSSWASYGVDVKAFIVSNTKGMIKTLQDDLGDLCEEGKTFSLLSSKACTVMPEQTYCLHATVENGNMVAHDPEPPDGIPYEDTLGDGTYPQMFEIIIQSSSDGTAAVKLDARLRPGGQNGHDICKTTKFIELPGTIQPSITSQPPDTSNQGATAAALPTSTLNTLPTEPPSTSQPAGSSNQGPSEPDSTSSALATRPTEPSSTSRPPDLSIHGAAAADLTALVLDTPPTGLMKPRVLLINDEYGTKRGGISTINYQMAQDLTQAGADVSCTVLRASERDMASAANDHVTLIKPFQRADDTREPSLDWLVFDHRIRYPDLPGGVGCIVGHADITDKAARSIKDDRYPQADLVTINHVLPEDTERYKGGRKPMKAWEKEIDILKTSDGAAAVFSVGKRTYSHYSTMYKGDKKPRNHYMYLPRPSTIFADATVDPGGDGQKVVLSIGRVRGVETLKGHTLAAGSLGEVAERINVAWRVCGSSDDVDDYETSRRILEESLKSSKLAPTLLPYRTQEEIMDDMKMAHLVLMPSRSEPFGLVGLEAIAAGIPVLISDQSGLADLIKDLIDKKKCHADRRHRIVETSVNESDHDADVKRWADKILDTLENIQSEFQHAAEFKRELMESRYWEDSRRTFLQACRITGGSAQQ</sequence>
<dbReference type="SUPFAM" id="SSF52540">
    <property type="entry name" value="P-loop containing nucleoside triphosphate hydrolases"/>
    <property type="match status" value="1"/>
</dbReference>
<keyword evidence="4" id="KW-0677">Repeat</keyword>
<feature type="region of interest" description="Disordered" evidence="7">
    <location>
        <begin position="255"/>
        <end position="280"/>
    </location>
</feature>
<dbReference type="GO" id="GO:0004197">
    <property type="term" value="F:cysteine-type endopeptidase activity"/>
    <property type="evidence" value="ECO:0000318"/>
    <property type="project" value="GO_Central"/>
</dbReference>
<dbReference type="Pfam" id="PF08477">
    <property type="entry name" value="Roc"/>
    <property type="match status" value="1"/>
</dbReference>
<gene>
    <name evidence="12" type="primary">LOC118408036</name>
</gene>
<evidence type="ECO:0000256" key="1">
    <source>
        <dbReference type="ARBA" id="ARBA00001946"/>
    </source>
</evidence>
<dbReference type="InterPro" id="IPR025307">
    <property type="entry name" value="FIIND_dom"/>
</dbReference>
<dbReference type="Gene3D" id="1.10.10.10">
    <property type="entry name" value="Winged helix-like DNA-binding domain superfamily/Winged helix DNA-binding domain"/>
    <property type="match status" value="1"/>
</dbReference>
<evidence type="ECO:0000256" key="4">
    <source>
        <dbReference type="ARBA" id="ARBA00022737"/>
    </source>
</evidence>
<dbReference type="SMART" id="SM00248">
    <property type="entry name" value="ANK"/>
    <property type="match status" value="1"/>
</dbReference>
<keyword evidence="11" id="KW-1185">Reference proteome</keyword>
<evidence type="ECO:0000259" key="8">
    <source>
        <dbReference type="PROSITE" id="PS50017"/>
    </source>
</evidence>
<reference evidence="12" key="1">
    <citation type="submission" date="2025-08" db="UniProtKB">
        <authorList>
            <consortium name="RefSeq"/>
        </authorList>
    </citation>
    <scope>IDENTIFICATION</scope>
    <source>
        <strain evidence="12">S238N-H82</strain>
        <tissue evidence="12">Testes</tissue>
    </source>
</reference>
<comment type="subcellular location">
    <subcellularLocation>
        <location evidence="2">Cytoplasm</location>
        <location evidence="2">Cytosol</location>
    </subcellularLocation>
</comment>
<evidence type="ECO:0000256" key="3">
    <source>
        <dbReference type="ARBA" id="ARBA00022490"/>
    </source>
</evidence>
<dbReference type="Gene3D" id="3.40.50.2000">
    <property type="entry name" value="Glycogen Phosphorylase B"/>
    <property type="match status" value="1"/>
</dbReference>
<keyword evidence="3" id="KW-0963">Cytoplasm</keyword>
<feature type="compositionally biased region" description="Low complexity" evidence="7">
    <location>
        <begin position="1526"/>
        <end position="1538"/>
    </location>
</feature>
<evidence type="ECO:0000259" key="10">
    <source>
        <dbReference type="PROSITE" id="PS51830"/>
    </source>
</evidence>
<feature type="region of interest" description="Disordered" evidence="7">
    <location>
        <begin position="1491"/>
        <end position="1541"/>
    </location>
</feature>
<dbReference type="PANTHER" id="PTHR10454">
    <property type="entry name" value="CASPASE"/>
    <property type="match status" value="1"/>
</dbReference>
<feature type="domain" description="FIIND" evidence="10">
    <location>
        <begin position="1172"/>
        <end position="1475"/>
    </location>
</feature>
<dbReference type="OrthoDB" id="10022597at2759"/>
<dbReference type="SUPFAM" id="SSF47986">
    <property type="entry name" value="DEATH domain"/>
    <property type="match status" value="2"/>
</dbReference>